<organism evidence="1 2">
    <name type="scientific">Ascaris lumbricoides</name>
    <name type="common">Giant roundworm</name>
    <dbReference type="NCBI Taxonomy" id="6252"/>
    <lineage>
        <taxon>Eukaryota</taxon>
        <taxon>Metazoa</taxon>
        <taxon>Ecdysozoa</taxon>
        <taxon>Nematoda</taxon>
        <taxon>Chromadorea</taxon>
        <taxon>Rhabditida</taxon>
        <taxon>Spirurina</taxon>
        <taxon>Ascaridomorpha</taxon>
        <taxon>Ascaridoidea</taxon>
        <taxon>Ascarididae</taxon>
        <taxon>Ascaris</taxon>
    </lineage>
</organism>
<protein>
    <submittedName>
        <fullName evidence="2">Uncharacterized protein</fullName>
    </submittedName>
</protein>
<sequence length="125" mass="13630">MISEVGCCLKASVGVSRRSERVRHIKRCASCVYKLYHPSFALQFGQHGIADFHNDSTALSVACRVTLLLDYEGICCTTGIVSNALSLLRCDQHSSLIQKEVGSLGTVGQRVRRRTWGPSDSACAL</sequence>
<dbReference type="WBParaSite" id="ALUE_0001946501-mRNA-1">
    <property type="protein sequence ID" value="ALUE_0001946501-mRNA-1"/>
    <property type="gene ID" value="ALUE_0001946501"/>
</dbReference>
<dbReference type="Proteomes" id="UP000036681">
    <property type="component" value="Unplaced"/>
</dbReference>
<evidence type="ECO:0000313" key="1">
    <source>
        <dbReference type="Proteomes" id="UP000036681"/>
    </source>
</evidence>
<keyword evidence="1" id="KW-1185">Reference proteome</keyword>
<name>A0A0M3IL37_ASCLU</name>
<proteinExistence type="predicted"/>
<evidence type="ECO:0000313" key="2">
    <source>
        <dbReference type="WBParaSite" id="ALUE_0001946501-mRNA-1"/>
    </source>
</evidence>
<accession>A0A0M3IL37</accession>
<dbReference type="AlphaFoldDB" id="A0A0M3IL37"/>
<reference evidence="2" key="1">
    <citation type="submission" date="2017-02" db="UniProtKB">
        <authorList>
            <consortium name="WormBaseParasite"/>
        </authorList>
    </citation>
    <scope>IDENTIFICATION</scope>
</reference>